<evidence type="ECO:0000256" key="6">
    <source>
        <dbReference type="ARBA" id="ARBA00022553"/>
    </source>
</evidence>
<dbReference type="OrthoDB" id="21550at2759"/>
<evidence type="ECO:0000256" key="4">
    <source>
        <dbReference type="ARBA" id="ARBA00022517"/>
    </source>
</evidence>
<keyword evidence="4" id="KW-0690">Ribosome biogenesis</keyword>
<evidence type="ECO:0000256" key="7">
    <source>
        <dbReference type="ARBA" id="ARBA00022884"/>
    </source>
</evidence>
<dbReference type="AlphaFoldDB" id="A0A811L0W0"/>
<dbReference type="InterPro" id="IPR007504">
    <property type="entry name" value="H/ACA_rnp_Gar1/Naf1"/>
</dbReference>
<dbReference type="EMBL" id="CAJFCW020000004">
    <property type="protein sequence ID" value="CAG9114122.1"/>
    <property type="molecule type" value="Genomic_DNA"/>
</dbReference>
<organism evidence="10 11">
    <name type="scientific">Bursaphelenchus okinawaensis</name>
    <dbReference type="NCBI Taxonomy" id="465554"/>
    <lineage>
        <taxon>Eukaryota</taxon>
        <taxon>Metazoa</taxon>
        <taxon>Ecdysozoa</taxon>
        <taxon>Nematoda</taxon>
        <taxon>Chromadorea</taxon>
        <taxon>Rhabditida</taxon>
        <taxon>Tylenchina</taxon>
        <taxon>Tylenchomorpha</taxon>
        <taxon>Aphelenchoidea</taxon>
        <taxon>Aphelenchoididae</taxon>
        <taxon>Bursaphelenchus</taxon>
    </lineage>
</organism>
<name>A0A811L0W0_9BILA</name>
<dbReference type="GO" id="GO:0006364">
    <property type="term" value="P:rRNA processing"/>
    <property type="evidence" value="ECO:0007669"/>
    <property type="project" value="UniProtKB-KW"/>
</dbReference>
<dbReference type="GO" id="GO:0005634">
    <property type="term" value="C:nucleus"/>
    <property type="evidence" value="ECO:0007669"/>
    <property type="project" value="UniProtKB-SubCell"/>
</dbReference>
<accession>A0A811L0W0</accession>
<keyword evidence="5" id="KW-0698">rRNA processing</keyword>
<gene>
    <name evidence="10" type="ORF">BOKJ2_LOCUS9108</name>
</gene>
<protein>
    <recommendedName>
        <fullName evidence="3">H/ACA ribonucleoprotein complex non-core subunit NAF1</fullName>
    </recommendedName>
</protein>
<evidence type="ECO:0000256" key="1">
    <source>
        <dbReference type="ARBA" id="ARBA00004123"/>
    </source>
</evidence>
<comment type="similarity">
    <text evidence="2">Belongs to the NAF1 family.</text>
</comment>
<evidence type="ECO:0000256" key="2">
    <source>
        <dbReference type="ARBA" id="ARBA00009801"/>
    </source>
</evidence>
<evidence type="ECO:0000256" key="5">
    <source>
        <dbReference type="ARBA" id="ARBA00022552"/>
    </source>
</evidence>
<keyword evidence="8" id="KW-0539">Nucleus</keyword>
<dbReference type="Proteomes" id="UP000614601">
    <property type="component" value="Unassembled WGS sequence"/>
</dbReference>
<evidence type="ECO:0000313" key="10">
    <source>
        <dbReference type="EMBL" id="CAD5220766.1"/>
    </source>
</evidence>
<evidence type="ECO:0000256" key="8">
    <source>
        <dbReference type="ARBA" id="ARBA00023242"/>
    </source>
</evidence>
<keyword evidence="11" id="KW-1185">Reference proteome</keyword>
<dbReference type="InterPro" id="IPR040309">
    <property type="entry name" value="Naf1"/>
</dbReference>
<dbReference type="InterPro" id="IPR038664">
    <property type="entry name" value="Gar1/Naf1_Cbf5-bd_sf"/>
</dbReference>
<dbReference type="EMBL" id="CAJFDH010000004">
    <property type="protein sequence ID" value="CAD5220766.1"/>
    <property type="molecule type" value="Genomic_DNA"/>
</dbReference>
<dbReference type="PANTHER" id="PTHR31633:SF1">
    <property type="entry name" value="H_ACA RIBONUCLEOPROTEIN COMPLEX NON-CORE SUBUNIT NAF1"/>
    <property type="match status" value="1"/>
</dbReference>
<feature type="compositionally biased region" description="Basic residues" evidence="9">
    <location>
        <begin position="410"/>
        <end position="421"/>
    </location>
</feature>
<comment type="caution">
    <text evidence="10">The sequence shown here is derived from an EMBL/GenBank/DDBJ whole genome shotgun (WGS) entry which is preliminary data.</text>
</comment>
<comment type="subcellular location">
    <subcellularLocation>
        <location evidence="1">Nucleus</location>
    </subcellularLocation>
</comment>
<reference evidence="10" key="1">
    <citation type="submission" date="2020-09" db="EMBL/GenBank/DDBJ databases">
        <authorList>
            <person name="Kikuchi T."/>
        </authorList>
    </citation>
    <scope>NUCLEOTIDE SEQUENCE</scope>
    <source>
        <strain evidence="10">SH1</strain>
    </source>
</reference>
<evidence type="ECO:0000313" key="11">
    <source>
        <dbReference type="Proteomes" id="UP000614601"/>
    </source>
</evidence>
<dbReference type="GO" id="GO:0003723">
    <property type="term" value="F:RNA binding"/>
    <property type="evidence" value="ECO:0007669"/>
    <property type="project" value="UniProtKB-KW"/>
</dbReference>
<feature type="compositionally biased region" description="Basic residues" evidence="9">
    <location>
        <begin position="391"/>
        <end position="400"/>
    </location>
</feature>
<dbReference type="Pfam" id="PF04410">
    <property type="entry name" value="Gar1"/>
    <property type="match status" value="1"/>
</dbReference>
<keyword evidence="6" id="KW-0597">Phosphoprotein</keyword>
<proteinExistence type="inferred from homology"/>
<dbReference type="InterPro" id="IPR009000">
    <property type="entry name" value="Transl_B-barrel_sf"/>
</dbReference>
<evidence type="ECO:0000256" key="9">
    <source>
        <dbReference type="SAM" id="MobiDB-lite"/>
    </source>
</evidence>
<dbReference type="Gene3D" id="2.40.10.230">
    <property type="entry name" value="Probable tRNA pseudouridine synthase domain"/>
    <property type="match status" value="1"/>
</dbReference>
<sequence length="421" mass="47620">MDEETQPEVRPEVKVEVKCEVPFLVADYESDASCEDESALPNTSTSFAGASVPFSESSNMICELSTAPCNNTVVKEELEDDVAVAQPEPHVDESSAIGSASAGPEKSVANEEVSMLVDVCLSQVKEEPLDDVVVDQPESSVAEASVDVQETVVNHEVLMVLDSVLREVKEEPEIIIEQQHPKFEQGQVTVDDEFLTIDDLEEEVVVPRSRLNNSESDSESDVFFEVVSRCRSNYDPDDPNYQRPTFERTFDDEYYFLPQLEALNLEDKPTEKDLRPFGVVHTVIDFVVTIKPLPQIPAMDYDSVLFTNSAEPIGEIFEIFGQITEPMYAVRFNTDSEAEKYPIGTEVFYAPNYLRYTKTFFPHDLAKIMYHDDNDDSEFEFSDDDEERNHNQKQRAKGRSKPNFGLPGQKKPRQVHFGHQM</sequence>
<dbReference type="SUPFAM" id="SSF50447">
    <property type="entry name" value="Translation proteins"/>
    <property type="match status" value="1"/>
</dbReference>
<dbReference type="GO" id="GO:0001522">
    <property type="term" value="P:pseudouridine synthesis"/>
    <property type="evidence" value="ECO:0007669"/>
    <property type="project" value="InterPro"/>
</dbReference>
<evidence type="ECO:0000256" key="3">
    <source>
        <dbReference type="ARBA" id="ARBA00021438"/>
    </source>
</evidence>
<dbReference type="GO" id="GO:0005732">
    <property type="term" value="C:sno(s)RNA-containing ribonucleoprotein complex"/>
    <property type="evidence" value="ECO:0007669"/>
    <property type="project" value="InterPro"/>
</dbReference>
<dbReference type="Proteomes" id="UP000783686">
    <property type="component" value="Unassembled WGS sequence"/>
</dbReference>
<keyword evidence="7" id="KW-0694">RNA-binding</keyword>
<dbReference type="GO" id="GO:0000493">
    <property type="term" value="P:box H/ACA snoRNP assembly"/>
    <property type="evidence" value="ECO:0007669"/>
    <property type="project" value="InterPro"/>
</dbReference>
<dbReference type="PANTHER" id="PTHR31633">
    <property type="entry name" value="H/ACA RIBONUCLEOPROTEIN COMPLEX NON-CORE SUBUNIT NAF1"/>
    <property type="match status" value="1"/>
</dbReference>
<feature type="region of interest" description="Disordered" evidence="9">
    <location>
        <begin position="379"/>
        <end position="421"/>
    </location>
</feature>